<reference evidence="1 2" key="1">
    <citation type="submission" date="2019-07" db="EMBL/GenBank/DDBJ databases">
        <title>WGS assembly of Gossypium tomentosum.</title>
        <authorList>
            <person name="Chen Z.J."/>
            <person name="Sreedasyam A."/>
            <person name="Ando A."/>
            <person name="Song Q."/>
            <person name="De L."/>
            <person name="Hulse-Kemp A."/>
            <person name="Ding M."/>
            <person name="Ye W."/>
            <person name="Kirkbride R."/>
            <person name="Jenkins J."/>
            <person name="Plott C."/>
            <person name="Lovell J."/>
            <person name="Lin Y.-M."/>
            <person name="Vaughn R."/>
            <person name="Liu B."/>
            <person name="Li W."/>
            <person name="Simpson S."/>
            <person name="Scheffler B."/>
            <person name="Saski C."/>
            <person name="Grover C."/>
            <person name="Hu G."/>
            <person name="Conover J."/>
            <person name="Carlson J."/>
            <person name="Shu S."/>
            <person name="Boston L."/>
            <person name="Williams M."/>
            <person name="Peterson D."/>
            <person name="Mcgee K."/>
            <person name="Jones D."/>
            <person name="Wendel J."/>
            <person name="Stelly D."/>
            <person name="Grimwood J."/>
            <person name="Schmutz J."/>
        </authorList>
    </citation>
    <scope>NUCLEOTIDE SEQUENCE [LARGE SCALE GENOMIC DNA]</scope>
    <source>
        <strain evidence="1">7179.01</strain>
    </source>
</reference>
<name>A0A5D2J4J6_GOSTO</name>
<accession>A0A5D2J4J6</accession>
<keyword evidence="2" id="KW-1185">Reference proteome</keyword>
<protein>
    <submittedName>
        <fullName evidence="1">Uncharacterized protein</fullName>
    </submittedName>
</protein>
<evidence type="ECO:0000313" key="2">
    <source>
        <dbReference type="Proteomes" id="UP000322667"/>
    </source>
</evidence>
<proteinExistence type="predicted"/>
<sequence>MSYPRINVLRAALTIHHLRRPPIFASTPMAAEREKNSGLQVIGQPGGTEGMTHAPSGDARAGLWFGFAYDAGVEDQCCGCTRMV</sequence>
<evidence type="ECO:0000313" key="1">
    <source>
        <dbReference type="EMBL" id="TYH49189.1"/>
    </source>
</evidence>
<dbReference type="AlphaFoldDB" id="A0A5D2J4J6"/>
<dbReference type="Proteomes" id="UP000322667">
    <property type="component" value="Chromosome D10"/>
</dbReference>
<dbReference type="EMBL" id="CM017632">
    <property type="protein sequence ID" value="TYH49189.1"/>
    <property type="molecule type" value="Genomic_DNA"/>
</dbReference>
<gene>
    <name evidence="1" type="ORF">ES332_D10G118900v1</name>
</gene>
<organism evidence="1 2">
    <name type="scientific">Gossypium tomentosum</name>
    <name type="common">Hawaiian cotton</name>
    <name type="synonym">Gossypium sandvicense</name>
    <dbReference type="NCBI Taxonomy" id="34277"/>
    <lineage>
        <taxon>Eukaryota</taxon>
        <taxon>Viridiplantae</taxon>
        <taxon>Streptophyta</taxon>
        <taxon>Embryophyta</taxon>
        <taxon>Tracheophyta</taxon>
        <taxon>Spermatophyta</taxon>
        <taxon>Magnoliopsida</taxon>
        <taxon>eudicotyledons</taxon>
        <taxon>Gunneridae</taxon>
        <taxon>Pentapetalae</taxon>
        <taxon>rosids</taxon>
        <taxon>malvids</taxon>
        <taxon>Malvales</taxon>
        <taxon>Malvaceae</taxon>
        <taxon>Malvoideae</taxon>
        <taxon>Gossypium</taxon>
    </lineage>
</organism>